<dbReference type="Pfam" id="PF13847">
    <property type="entry name" value="Methyltransf_31"/>
    <property type="match status" value="1"/>
</dbReference>
<feature type="domain" description="Methyltransferase" evidence="1">
    <location>
        <begin position="56"/>
        <end position="124"/>
    </location>
</feature>
<dbReference type="eggNOG" id="COG2264">
    <property type="taxonomic scope" value="Bacteria"/>
</dbReference>
<dbReference type="PATRIC" id="fig|1121439.3.peg.2238"/>
<evidence type="ECO:0000313" key="2">
    <source>
        <dbReference type="EMBL" id="EPR31545.1"/>
    </source>
</evidence>
<sequence length="229" mass="25125">MNTDVLLREVVERLAGLGPDRVWRTVRAPGGAVLAEGTGWDEDGLPEDMGGVDFTGKSVVDVGCNLGHHCFMAARHGAAQVLGIDMDPEVTACATALAKLYDLPQVRFETADALTGIGGRTFDISMMIDIIGRGIILKGKAGDFLDAAAALATSEMLHTMRPIYSLERDLDCPAGFLERLYPERFIRDGRFHLLEFALDRLNADWSATVLTPEADLGHKYKYLVRFTRR</sequence>
<evidence type="ECO:0000313" key="3">
    <source>
        <dbReference type="Proteomes" id="UP000014975"/>
    </source>
</evidence>
<dbReference type="RefSeq" id="WP_020887566.1">
    <property type="nucleotide sequence ID" value="NZ_ATHI01000028.1"/>
</dbReference>
<dbReference type="SUPFAM" id="SSF53335">
    <property type="entry name" value="S-adenosyl-L-methionine-dependent methyltransferases"/>
    <property type="match status" value="1"/>
</dbReference>
<dbReference type="EMBL" id="ATHI01000028">
    <property type="protein sequence ID" value="EPR31545.1"/>
    <property type="molecule type" value="Genomic_DNA"/>
</dbReference>
<protein>
    <recommendedName>
        <fullName evidence="1">Methyltransferase domain-containing protein</fullName>
    </recommendedName>
</protein>
<dbReference type="InterPro" id="IPR029063">
    <property type="entry name" value="SAM-dependent_MTases_sf"/>
</dbReference>
<dbReference type="CDD" id="cd02440">
    <property type="entry name" value="AdoMet_MTases"/>
    <property type="match status" value="1"/>
</dbReference>
<evidence type="ECO:0000259" key="1">
    <source>
        <dbReference type="Pfam" id="PF13847"/>
    </source>
</evidence>
<gene>
    <name evidence="2" type="ORF">dsat_0869</name>
</gene>
<dbReference type="InterPro" id="IPR025714">
    <property type="entry name" value="Methyltranfer_dom"/>
</dbReference>
<keyword evidence="3" id="KW-1185">Reference proteome</keyword>
<accession>S7T4W9</accession>
<dbReference type="STRING" id="1121439.dsat_0869"/>
<comment type="caution">
    <text evidence="2">The sequence shown here is derived from an EMBL/GenBank/DDBJ whole genome shotgun (WGS) entry which is preliminary data.</text>
</comment>
<dbReference type="Proteomes" id="UP000014975">
    <property type="component" value="Unassembled WGS sequence"/>
</dbReference>
<dbReference type="Gene3D" id="3.40.50.150">
    <property type="entry name" value="Vaccinia Virus protein VP39"/>
    <property type="match status" value="1"/>
</dbReference>
<organism evidence="2 3">
    <name type="scientific">Alkalidesulfovibrio alkalitolerans DSM 16529</name>
    <dbReference type="NCBI Taxonomy" id="1121439"/>
    <lineage>
        <taxon>Bacteria</taxon>
        <taxon>Pseudomonadati</taxon>
        <taxon>Thermodesulfobacteriota</taxon>
        <taxon>Desulfovibrionia</taxon>
        <taxon>Desulfovibrionales</taxon>
        <taxon>Desulfovibrionaceae</taxon>
        <taxon>Alkalidesulfovibrio</taxon>
    </lineage>
</organism>
<reference evidence="2 3" key="1">
    <citation type="journal article" date="2013" name="Genome Announc.">
        <title>Draft genome sequences for three mercury-methylating, sulfate-reducing bacteria.</title>
        <authorList>
            <person name="Brown S.D."/>
            <person name="Hurt R.A.Jr."/>
            <person name="Gilmour C.C."/>
            <person name="Elias D.A."/>
        </authorList>
    </citation>
    <scope>NUCLEOTIDE SEQUENCE [LARGE SCALE GENOMIC DNA]</scope>
    <source>
        <strain evidence="2 3">DSM 16529</strain>
    </source>
</reference>
<proteinExistence type="predicted"/>
<dbReference type="OrthoDB" id="9765084at2"/>
<dbReference type="AlphaFoldDB" id="S7T4W9"/>
<name>S7T4W9_9BACT</name>